<organism evidence="2">
    <name type="scientific">uncultured Solirubrobacteraceae bacterium</name>
    <dbReference type="NCBI Taxonomy" id="1162706"/>
    <lineage>
        <taxon>Bacteria</taxon>
        <taxon>Bacillati</taxon>
        <taxon>Actinomycetota</taxon>
        <taxon>Thermoleophilia</taxon>
        <taxon>Solirubrobacterales</taxon>
        <taxon>Solirubrobacteraceae</taxon>
        <taxon>environmental samples</taxon>
    </lineage>
</organism>
<evidence type="ECO:0000256" key="1">
    <source>
        <dbReference type="SAM" id="MobiDB-lite"/>
    </source>
</evidence>
<feature type="non-terminal residue" evidence="2">
    <location>
        <position position="1"/>
    </location>
</feature>
<dbReference type="EMBL" id="CADCVJ010000012">
    <property type="protein sequence ID" value="CAA9461965.1"/>
    <property type="molecule type" value="Genomic_DNA"/>
</dbReference>
<feature type="compositionally biased region" description="Basic and acidic residues" evidence="1">
    <location>
        <begin position="1"/>
        <end position="12"/>
    </location>
</feature>
<dbReference type="AlphaFoldDB" id="A0A6J4R8F9"/>
<sequence length="154" mass="16803">EDSRVRGARADPRVPPAATVRVRAGRRREQRARRGGRDSGRAQVGRHPGGDDDVGDGARPRARRRPVQAHGARAAHRVDAALLQPRLVPGGGAGGRAAGRPGLRGRPASRREHAAHAHQRGSGQEREALVRRQPRRRLRARLLPAGPRRDERPL</sequence>
<protein>
    <submittedName>
        <fullName evidence="2">Uncharacterized protein</fullName>
    </submittedName>
</protein>
<evidence type="ECO:0000313" key="2">
    <source>
        <dbReference type="EMBL" id="CAA9461965.1"/>
    </source>
</evidence>
<feature type="compositionally biased region" description="Basic residues" evidence="1">
    <location>
        <begin position="23"/>
        <end position="34"/>
    </location>
</feature>
<feature type="non-terminal residue" evidence="2">
    <location>
        <position position="154"/>
    </location>
</feature>
<accession>A0A6J4R8F9</accession>
<gene>
    <name evidence="2" type="ORF">AVDCRST_MAG38-179</name>
</gene>
<reference evidence="2" key="1">
    <citation type="submission" date="2020-02" db="EMBL/GenBank/DDBJ databases">
        <authorList>
            <person name="Meier V. D."/>
        </authorList>
    </citation>
    <scope>NUCLEOTIDE SEQUENCE</scope>
    <source>
        <strain evidence="2">AVDCRST_MAG38</strain>
    </source>
</reference>
<feature type="region of interest" description="Disordered" evidence="1">
    <location>
        <begin position="1"/>
        <end position="154"/>
    </location>
</feature>
<name>A0A6J4R8F9_9ACTN</name>
<proteinExistence type="predicted"/>